<name>A0A943BR07_9ACTN</name>
<organism evidence="1 2">
    <name type="scientific">Collinsella intestinalis</name>
    <dbReference type="NCBI Taxonomy" id="147207"/>
    <lineage>
        <taxon>Bacteria</taxon>
        <taxon>Bacillati</taxon>
        <taxon>Actinomycetota</taxon>
        <taxon>Coriobacteriia</taxon>
        <taxon>Coriobacteriales</taxon>
        <taxon>Coriobacteriaceae</taxon>
        <taxon>Collinsella</taxon>
    </lineage>
</organism>
<dbReference type="InterPro" id="IPR013321">
    <property type="entry name" value="Arc_rbn_hlx_hlx"/>
</dbReference>
<accession>A0A943BR07</accession>
<dbReference type="EMBL" id="JAGZJA010000016">
    <property type="protein sequence ID" value="MBS5147635.1"/>
    <property type="molecule type" value="Genomic_DNA"/>
</dbReference>
<dbReference type="SUPFAM" id="SSF47598">
    <property type="entry name" value="Ribbon-helix-helix"/>
    <property type="match status" value="1"/>
</dbReference>
<reference evidence="1" key="1">
    <citation type="submission" date="2021-02" db="EMBL/GenBank/DDBJ databases">
        <title>Infant gut strain persistence is associated with maternal origin, phylogeny, and functional potential including surface adhesion and iron acquisition.</title>
        <authorList>
            <person name="Lou Y.C."/>
        </authorList>
    </citation>
    <scope>NUCLEOTIDE SEQUENCE</scope>
    <source>
        <strain evidence="1">L3_128_245G1_dasL3_128_245G1_concoct_49</strain>
    </source>
</reference>
<dbReference type="Proteomes" id="UP000738879">
    <property type="component" value="Unassembled WGS sequence"/>
</dbReference>
<protein>
    <submittedName>
        <fullName evidence="1">Uncharacterized protein</fullName>
    </submittedName>
</protein>
<dbReference type="InterPro" id="IPR010985">
    <property type="entry name" value="Ribbon_hlx_hlx"/>
</dbReference>
<sequence length="60" mass="6882">MPTTKKRIMISLTDEQFADLQAAAQETGLTKSGWVVLALMDWKRKKSRRKQTVTDSDEIQ</sequence>
<gene>
    <name evidence="1" type="ORF">KHY67_08120</name>
</gene>
<evidence type="ECO:0000313" key="1">
    <source>
        <dbReference type="EMBL" id="MBS5147635.1"/>
    </source>
</evidence>
<dbReference type="GO" id="GO:0006355">
    <property type="term" value="P:regulation of DNA-templated transcription"/>
    <property type="evidence" value="ECO:0007669"/>
    <property type="project" value="InterPro"/>
</dbReference>
<dbReference type="Gene3D" id="1.10.1220.10">
    <property type="entry name" value="Met repressor-like"/>
    <property type="match status" value="1"/>
</dbReference>
<proteinExistence type="predicted"/>
<comment type="caution">
    <text evidence="1">The sequence shown here is derived from an EMBL/GenBank/DDBJ whole genome shotgun (WGS) entry which is preliminary data.</text>
</comment>
<evidence type="ECO:0000313" key="2">
    <source>
        <dbReference type="Proteomes" id="UP000738879"/>
    </source>
</evidence>
<dbReference type="AlphaFoldDB" id="A0A943BR07"/>